<gene>
    <name evidence="1" type="ORF">CC1G_08431</name>
</gene>
<organism evidence="1 2">
    <name type="scientific">Coprinopsis cinerea (strain Okayama-7 / 130 / ATCC MYA-4618 / FGSC 9003)</name>
    <name type="common">Inky cap fungus</name>
    <name type="synonym">Hormographiella aspergillata</name>
    <dbReference type="NCBI Taxonomy" id="240176"/>
    <lineage>
        <taxon>Eukaryota</taxon>
        <taxon>Fungi</taxon>
        <taxon>Dikarya</taxon>
        <taxon>Basidiomycota</taxon>
        <taxon>Agaricomycotina</taxon>
        <taxon>Agaricomycetes</taxon>
        <taxon>Agaricomycetidae</taxon>
        <taxon>Agaricales</taxon>
        <taxon>Agaricineae</taxon>
        <taxon>Psathyrellaceae</taxon>
        <taxon>Coprinopsis</taxon>
    </lineage>
</organism>
<dbReference type="KEGG" id="cci:CC1G_08431"/>
<dbReference type="RefSeq" id="XP_001831914.2">
    <property type="nucleotide sequence ID" value="XM_001831862.2"/>
</dbReference>
<dbReference type="Proteomes" id="UP000001861">
    <property type="component" value="Unassembled WGS sequence"/>
</dbReference>
<protein>
    <submittedName>
        <fullName evidence="1">Uncharacterized protein</fullName>
    </submittedName>
</protein>
<evidence type="ECO:0000313" key="1">
    <source>
        <dbReference type="EMBL" id="EAU89949.2"/>
    </source>
</evidence>
<dbReference type="AlphaFoldDB" id="A8NAR2"/>
<dbReference type="InParanoid" id="A8NAR2"/>
<accession>A8NAR2</accession>
<dbReference type="VEuPathDB" id="FungiDB:CC1G_08431"/>
<dbReference type="EMBL" id="AACS02000007">
    <property type="protein sequence ID" value="EAU89949.2"/>
    <property type="molecule type" value="Genomic_DNA"/>
</dbReference>
<sequence length="200" mass="22445">MMTDDGNIFGSLKDEASVPRVLHMLHVQFFDSFGSVLTPESGSKLGLAVMSLSMKIWIQYHSDRICSVKRRRYHQMPCPSCYNKCDATCIPVKALPVPLDGFHGRLSIPVINFLIPELQTRCQLISRRRWLGALWCGKTDVGGVDGRALPFAKCSAVPMQWALISTNHRQFVVEVCKFSTPRHCIMAKKQVHQKSNALTG</sequence>
<dbReference type="GeneID" id="6008392"/>
<evidence type="ECO:0000313" key="2">
    <source>
        <dbReference type="Proteomes" id="UP000001861"/>
    </source>
</evidence>
<name>A8NAR2_COPC7</name>
<proteinExistence type="predicted"/>
<comment type="caution">
    <text evidence="1">The sequence shown here is derived from an EMBL/GenBank/DDBJ whole genome shotgun (WGS) entry which is preliminary data.</text>
</comment>
<keyword evidence="2" id="KW-1185">Reference proteome</keyword>
<reference evidence="1 2" key="1">
    <citation type="journal article" date="2010" name="Proc. Natl. Acad. Sci. U.S.A.">
        <title>Insights into evolution of multicellular fungi from the assembled chromosomes of the mushroom Coprinopsis cinerea (Coprinus cinereus).</title>
        <authorList>
            <person name="Stajich J.E."/>
            <person name="Wilke S.K."/>
            <person name="Ahren D."/>
            <person name="Au C.H."/>
            <person name="Birren B.W."/>
            <person name="Borodovsky M."/>
            <person name="Burns C."/>
            <person name="Canback B."/>
            <person name="Casselton L.A."/>
            <person name="Cheng C.K."/>
            <person name="Deng J."/>
            <person name="Dietrich F.S."/>
            <person name="Fargo D.C."/>
            <person name="Farman M.L."/>
            <person name="Gathman A.C."/>
            <person name="Goldberg J."/>
            <person name="Guigo R."/>
            <person name="Hoegger P.J."/>
            <person name="Hooker J.B."/>
            <person name="Huggins A."/>
            <person name="James T.Y."/>
            <person name="Kamada T."/>
            <person name="Kilaru S."/>
            <person name="Kodira C."/>
            <person name="Kues U."/>
            <person name="Kupfer D."/>
            <person name="Kwan H.S."/>
            <person name="Lomsadze A."/>
            <person name="Li W."/>
            <person name="Lilly W.W."/>
            <person name="Ma L.J."/>
            <person name="Mackey A.J."/>
            <person name="Manning G."/>
            <person name="Martin F."/>
            <person name="Muraguchi H."/>
            <person name="Natvig D.O."/>
            <person name="Palmerini H."/>
            <person name="Ramesh M.A."/>
            <person name="Rehmeyer C.J."/>
            <person name="Roe B.A."/>
            <person name="Shenoy N."/>
            <person name="Stanke M."/>
            <person name="Ter-Hovhannisyan V."/>
            <person name="Tunlid A."/>
            <person name="Velagapudi R."/>
            <person name="Vision T.J."/>
            <person name="Zeng Q."/>
            <person name="Zolan M.E."/>
            <person name="Pukkila P.J."/>
        </authorList>
    </citation>
    <scope>NUCLEOTIDE SEQUENCE [LARGE SCALE GENOMIC DNA]</scope>
    <source>
        <strain evidence="2">Okayama-7 / 130 / ATCC MYA-4618 / FGSC 9003</strain>
    </source>
</reference>
<dbReference type="HOGENOM" id="CLU_1366192_0_0_1"/>